<feature type="compositionally biased region" description="Basic and acidic residues" evidence="1">
    <location>
        <begin position="473"/>
        <end position="483"/>
    </location>
</feature>
<organism evidence="2 3">
    <name type="scientific">Drechmeria coniospora</name>
    <name type="common">Nematophagous fungus</name>
    <name type="synonym">Meria coniospora</name>
    <dbReference type="NCBI Taxonomy" id="98403"/>
    <lineage>
        <taxon>Eukaryota</taxon>
        <taxon>Fungi</taxon>
        <taxon>Dikarya</taxon>
        <taxon>Ascomycota</taxon>
        <taxon>Pezizomycotina</taxon>
        <taxon>Sordariomycetes</taxon>
        <taxon>Hypocreomycetidae</taxon>
        <taxon>Hypocreales</taxon>
        <taxon>Ophiocordycipitaceae</taxon>
        <taxon>Drechmeria</taxon>
    </lineage>
</organism>
<keyword evidence="3" id="KW-1185">Reference proteome</keyword>
<evidence type="ECO:0000256" key="1">
    <source>
        <dbReference type="SAM" id="MobiDB-lite"/>
    </source>
</evidence>
<feature type="compositionally biased region" description="Basic and acidic residues" evidence="1">
    <location>
        <begin position="108"/>
        <end position="120"/>
    </location>
</feature>
<feature type="region of interest" description="Disordered" evidence="1">
    <location>
        <begin position="426"/>
        <end position="483"/>
    </location>
</feature>
<feature type="compositionally biased region" description="Basic and acidic residues" evidence="1">
    <location>
        <begin position="142"/>
        <end position="153"/>
    </location>
</feature>
<comment type="caution">
    <text evidence="2">The sequence shown here is derived from an EMBL/GenBank/DDBJ whole genome shotgun (WGS) entry which is preliminary data.</text>
</comment>
<sequence length="483" mass="52387">MSQVPQADSDHFHAPGRAVLTSRQCAGRRRRRREYEYEYEYGYGYDSARRLVAVLGSHLVPRADTNEVGWYSSVLLAPLKLQEPGRLGRTLPADDAEKAASTTTAAIEARHAPATRKRDAPVVAHHGPHDAEASHGMTMLPRGRERSHVDRPSPQRPSTMLVAVKGSAETDSGIEGRCMMPPAWRWQHAQPTDGNRNGHASACEVDMARGARGENEIHGCLVGHGLPAGPRVVAAVDTTHRGVLGGCWVHCRVRALPRVRTAAFQRLSVHSRADTAQHERCGRCQPSHHPPPASTGTVDALGTHATERSLCLLPTCGRYLMSDTVPRRQAARPPQPRAPYSYTCPRWRASRALARGPTQSSWTSIPSSSSFSFSKIAAARFVGCISSGGSFRRVHQQHRLVSSGASAASARFVGCITSSHASTALSRRPLVHESDEASLGDRGPPWVSGPSLAARPLDGWPPFRHARSMPVDGSRRRDGDGKV</sequence>
<accession>A0A151GUX1</accession>
<proteinExistence type="predicted"/>
<dbReference type="InParanoid" id="A0A151GUX1"/>
<dbReference type="RefSeq" id="XP_040660230.1">
    <property type="nucleotide sequence ID" value="XM_040799347.1"/>
</dbReference>
<name>A0A151GUX1_DRECN</name>
<evidence type="ECO:0000313" key="3">
    <source>
        <dbReference type="Proteomes" id="UP000076580"/>
    </source>
</evidence>
<dbReference type="EMBL" id="LAYC01000001">
    <property type="protein sequence ID" value="KYK60878.1"/>
    <property type="molecule type" value="Genomic_DNA"/>
</dbReference>
<feature type="region of interest" description="Disordered" evidence="1">
    <location>
        <begin position="275"/>
        <end position="295"/>
    </location>
</feature>
<dbReference type="Proteomes" id="UP000076580">
    <property type="component" value="Chromosome 01"/>
</dbReference>
<reference evidence="2 3" key="1">
    <citation type="journal article" date="2016" name="Sci. Rep.">
        <title>Insights into Adaptations to a Near-Obligate Nematode Endoparasitic Lifestyle from the Finished Genome of Drechmeria coniospora.</title>
        <authorList>
            <person name="Zhang L."/>
            <person name="Zhou Z."/>
            <person name="Guo Q."/>
            <person name="Fokkens L."/>
            <person name="Miskei M."/>
            <person name="Pocsi I."/>
            <person name="Zhang W."/>
            <person name="Chen M."/>
            <person name="Wang L."/>
            <person name="Sun Y."/>
            <person name="Donzelli B.G."/>
            <person name="Gibson D.M."/>
            <person name="Nelson D.R."/>
            <person name="Luo J.G."/>
            <person name="Rep M."/>
            <person name="Liu H."/>
            <person name="Yang S."/>
            <person name="Wang J."/>
            <person name="Krasnoff S.B."/>
            <person name="Xu Y."/>
            <person name="Molnar I."/>
            <person name="Lin M."/>
        </authorList>
    </citation>
    <scope>NUCLEOTIDE SEQUENCE [LARGE SCALE GENOMIC DNA]</scope>
    <source>
        <strain evidence="2 3">ARSEF 6962</strain>
    </source>
</reference>
<gene>
    <name evidence="2" type="ORF">DCS_02016</name>
</gene>
<dbReference type="AlphaFoldDB" id="A0A151GUX1"/>
<feature type="region of interest" description="Disordered" evidence="1">
    <location>
        <begin position="89"/>
        <end position="158"/>
    </location>
</feature>
<evidence type="ECO:0000313" key="2">
    <source>
        <dbReference type="EMBL" id="KYK60878.1"/>
    </source>
</evidence>
<protein>
    <submittedName>
        <fullName evidence="2">Uncharacterized protein</fullName>
    </submittedName>
</protein>
<dbReference type="GeneID" id="63714659"/>